<reference evidence="2" key="1">
    <citation type="submission" date="2022-10" db="EMBL/GenBank/DDBJ databases">
        <title>Genome assembly of Pristionchus species.</title>
        <authorList>
            <person name="Yoshida K."/>
            <person name="Sommer R.J."/>
        </authorList>
    </citation>
    <scope>NUCLEOTIDE SEQUENCE [LARGE SCALE GENOMIC DNA]</scope>
    <source>
        <strain evidence="2">RS5460</strain>
    </source>
</reference>
<evidence type="ECO:0000313" key="1">
    <source>
        <dbReference type="EMBL" id="GMR52908.1"/>
    </source>
</evidence>
<comment type="caution">
    <text evidence="1">The sequence shown here is derived from an EMBL/GenBank/DDBJ whole genome shotgun (WGS) entry which is preliminary data.</text>
</comment>
<protein>
    <submittedName>
        <fullName evidence="1">Uncharacterized protein</fullName>
    </submittedName>
</protein>
<organism evidence="1 2">
    <name type="scientific">Pristionchus mayeri</name>
    <dbReference type="NCBI Taxonomy" id="1317129"/>
    <lineage>
        <taxon>Eukaryota</taxon>
        <taxon>Metazoa</taxon>
        <taxon>Ecdysozoa</taxon>
        <taxon>Nematoda</taxon>
        <taxon>Chromadorea</taxon>
        <taxon>Rhabditida</taxon>
        <taxon>Rhabditina</taxon>
        <taxon>Diplogasteromorpha</taxon>
        <taxon>Diplogasteroidea</taxon>
        <taxon>Neodiplogasteridae</taxon>
        <taxon>Pristionchus</taxon>
    </lineage>
</organism>
<feature type="non-terminal residue" evidence="1">
    <location>
        <position position="105"/>
    </location>
</feature>
<sequence length="105" mass="12486">MRLNEVEKGGKYYTKKLHIEMEVRFNWKTFKERALNPQDGNEYKYHLMSEFEDFACLERVFSNTSFGAVHVHFHEDRPVYRRLIELILGCDAPDLSMEIEVSHSS</sequence>
<evidence type="ECO:0000313" key="2">
    <source>
        <dbReference type="Proteomes" id="UP001328107"/>
    </source>
</evidence>
<dbReference type="EMBL" id="BTRK01000005">
    <property type="protein sequence ID" value="GMR52908.1"/>
    <property type="molecule type" value="Genomic_DNA"/>
</dbReference>
<name>A0AAN5CXV1_9BILA</name>
<keyword evidence="2" id="KW-1185">Reference proteome</keyword>
<gene>
    <name evidence="1" type="ORF">PMAYCL1PPCAC_23103</name>
</gene>
<accession>A0AAN5CXV1</accession>
<dbReference type="Proteomes" id="UP001328107">
    <property type="component" value="Unassembled WGS sequence"/>
</dbReference>
<dbReference type="AlphaFoldDB" id="A0AAN5CXV1"/>
<proteinExistence type="predicted"/>